<gene>
    <name evidence="2" type="primary">fabZ_2</name>
    <name evidence="2" type="ORF">Poly21_05060</name>
</gene>
<dbReference type="InterPro" id="IPR013114">
    <property type="entry name" value="FabA_FabZ"/>
</dbReference>
<reference evidence="2 3" key="1">
    <citation type="journal article" date="2020" name="Antonie Van Leeuwenhoek">
        <title>Rhodopirellula heiligendammensis sp. nov., Rhodopirellula pilleata sp. nov., and Rhodopirellula solitaria sp. nov. isolated from natural or artificial marine surfaces in Northern Germany and California, USA, and emended description of the genus Rhodopirellula.</title>
        <authorList>
            <person name="Kallscheuer N."/>
            <person name="Wiegand S."/>
            <person name="Jogler M."/>
            <person name="Boedeker C."/>
            <person name="Peeters S.H."/>
            <person name="Rast P."/>
            <person name="Heuer A."/>
            <person name="Jetten M.S.M."/>
            <person name="Rohde M."/>
            <person name="Jogler C."/>
        </authorList>
    </citation>
    <scope>NUCLEOTIDE SEQUENCE [LARGE SCALE GENOMIC DNA]</scope>
    <source>
        <strain evidence="2 3">Poly21</strain>
    </source>
</reference>
<accession>A0A5C6C4T6</accession>
<dbReference type="InterPro" id="IPR029069">
    <property type="entry name" value="HotDog_dom_sf"/>
</dbReference>
<dbReference type="PANTHER" id="PTHR30272:SF1">
    <property type="entry name" value="3-HYDROXYACYL-[ACYL-CARRIER-PROTEIN] DEHYDRATASE"/>
    <property type="match status" value="1"/>
</dbReference>
<dbReference type="EMBL" id="SJPU01000001">
    <property type="protein sequence ID" value="TWU18344.1"/>
    <property type="molecule type" value="Genomic_DNA"/>
</dbReference>
<dbReference type="Gene3D" id="3.10.129.10">
    <property type="entry name" value="Hotdog Thioesterase"/>
    <property type="match status" value="1"/>
</dbReference>
<evidence type="ECO:0000313" key="3">
    <source>
        <dbReference type="Proteomes" id="UP000319908"/>
    </source>
</evidence>
<evidence type="ECO:0000313" key="2">
    <source>
        <dbReference type="EMBL" id="TWU18344.1"/>
    </source>
</evidence>
<comment type="caution">
    <text evidence="2">The sequence shown here is derived from an EMBL/GenBank/DDBJ whole genome shotgun (WGS) entry which is preliminary data.</text>
</comment>
<protein>
    <submittedName>
        <fullName evidence="2">3-hydroxyacyl-[acyl-carrier-protein] dehydratase FabZ</fullName>
        <ecNumber evidence="2">4.2.1.59</ecNumber>
    </submittedName>
</protein>
<organism evidence="2 3">
    <name type="scientific">Allorhodopirellula heiligendammensis</name>
    <dbReference type="NCBI Taxonomy" id="2714739"/>
    <lineage>
        <taxon>Bacteria</taxon>
        <taxon>Pseudomonadati</taxon>
        <taxon>Planctomycetota</taxon>
        <taxon>Planctomycetia</taxon>
        <taxon>Pirellulales</taxon>
        <taxon>Pirellulaceae</taxon>
        <taxon>Allorhodopirellula</taxon>
    </lineage>
</organism>
<dbReference type="AlphaFoldDB" id="A0A5C6C4T6"/>
<keyword evidence="3" id="KW-1185">Reference proteome</keyword>
<dbReference type="SUPFAM" id="SSF54637">
    <property type="entry name" value="Thioesterase/thiol ester dehydrase-isomerase"/>
    <property type="match status" value="1"/>
</dbReference>
<sequence length="174" mass="19218">MKYSQLDRISLLEPGHRLVGERTLDADEEYLGDHFPRFPVMPGVMMLEALHQASVWLIRTTPGFDEALVLLREVRNVKFGDFLSPGETLTVEAEIFKVDGATTTVKAVARKGDRITVAARLILESCSSGDPDHLDTDSELKRLADEQFFQLYGDCPCVAALKQPGENAAPTTTP</sequence>
<dbReference type="CDD" id="cd01288">
    <property type="entry name" value="FabZ"/>
    <property type="match status" value="1"/>
</dbReference>
<dbReference type="Proteomes" id="UP000319908">
    <property type="component" value="Unassembled WGS sequence"/>
</dbReference>
<dbReference type="GO" id="GO:0019171">
    <property type="term" value="F:(3R)-hydroxyacyl-[acyl-carrier-protein] dehydratase activity"/>
    <property type="evidence" value="ECO:0007669"/>
    <property type="project" value="UniProtKB-EC"/>
</dbReference>
<dbReference type="OrthoDB" id="9787658at2"/>
<proteinExistence type="predicted"/>
<keyword evidence="1 2" id="KW-0456">Lyase</keyword>
<evidence type="ECO:0000256" key="1">
    <source>
        <dbReference type="ARBA" id="ARBA00023239"/>
    </source>
</evidence>
<dbReference type="Pfam" id="PF07977">
    <property type="entry name" value="FabA"/>
    <property type="match status" value="1"/>
</dbReference>
<dbReference type="PANTHER" id="PTHR30272">
    <property type="entry name" value="3-HYDROXYACYL-[ACYL-CARRIER-PROTEIN] DEHYDRATASE"/>
    <property type="match status" value="1"/>
</dbReference>
<dbReference type="EC" id="4.2.1.59" evidence="2"/>
<dbReference type="RefSeq" id="WP_146405418.1">
    <property type="nucleotide sequence ID" value="NZ_SJPU01000001.1"/>
</dbReference>
<name>A0A5C6C4T6_9BACT</name>